<gene>
    <name evidence="2" type="ORF">I8J34_04055</name>
</gene>
<dbReference type="Proteomes" id="UP000694660">
    <property type="component" value="Unassembled WGS sequence"/>
</dbReference>
<accession>A0A944H6M8</accession>
<keyword evidence="3" id="KW-1185">Reference proteome</keyword>
<protein>
    <recommendedName>
        <fullName evidence="4">DUF3262 family protein</fullName>
    </recommendedName>
</protein>
<proteinExistence type="predicted"/>
<feature type="transmembrane region" description="Helical" evidence="1">
    <location>
        <begin position="63"/>
        <end position="80"/>
    </location>
</feature>
<organism evidence="2 3">
    <name type="scientific">Denitromonas iodatirespirans</name>
    <dbReference type="NCBI Taxonomy" id="2795389"/>
    <lineage>
        <taxon>Bacteria</taxon>
        <taxon>Pseudomonadati</taxon>
        <taxon>Pseudomonadota</taxon>
        <taxon>Betaproteobacteria</taxon>
        <taxon>Rhodocyclales</taxon>
        <taxon>Zoogloeaceae</taxon>
        <taxon>Denitromonas</taxon>
    </lineage>
</organism>
<name>A0A944H6M8_DENI1</name>
<sequence length="81" mass="8741">MSSGQVAAWKAAAGWNGAGPSDLKVFIASVVVILAFLWAGYIVKKLGFELASSPLGEGWLRFVLYLGRAIFVLIMLVWLVV</sequence>
<dbReference type="AlphaFoldDB" id="A0A944H6M8"/>
<evidence type="ECO:0000313" key="3">
    <source>
        <dbReference type="Proteomes" id="UP000694660"/>
    </source>
</evidence>
<evidence type="ECO:0000313" key="2">
    <source>
        <dbReference type="EMBL" id="MBT0960339.1"/>
    </source>
</evidence>
<dbReference type="EMBL" id="JAEKFT010000003">
    <property type="protein sequence ID" value="MBT0960339.1"/>
    <property type="molecule type" value="Genomic_DNA"/>
</dbReference>
<evidence type="ECO:0008006" key="4">
    <source>
        <dbReference type="Google" id="ProtNLM"/>
    </source>
</evidence>
<reference evidence="3" key="1">
    <citation type="journal article" date="2022" name="ISME J.">
        <title>Genetic and phylogenetic analysis of dissimilatory iodate-reducing bacteria identifies potential niches across the world's oceans.</title>
        <authorList>
            <person name="Reyes-Umana V."/>
            <person name="Henning Z."/>
            <person name="Lee K."/>
            <person name="Barnum T.P."/>
            <person name="Coates J.D."/>
        </authorList>
    </citation>
    <scope>NUCLEOTIDE SEQUENCE [LARGE SCALE GENOMIC DNA]</scope>
    <source>
        <strain evidence="3">IR12</strain>
    </source>
</reference>
<keyword evidence="1" id="KW-1133">Transmembrane helix</keyword>
<keyword evidence="1" id="KW-0472">Membrane</keyword>
<keyword evidence="1" id="KW-0812">Transmembrane</keyword>
<feature type="transmembrane region" description="Helical" evidence="1">
    <location>
        <begin position="25"/>
        <end position="43"/>
    </location>
</feature>
<dbReference type="RefSeq" id="WP_214360091.1">
    <property type="nucleotide sequence ID" value="NZ_JAEKFT010000003.1"/>
</dbReference>
<comment type="caution">
    <text evidence="2">The sequence shown here is derived from an EMBL/GenBank/DDBJ whole genome shotgun (WGS) entry which is preliminary data.</text>
</comment>
<evidence type="ECO:0000256" key="1">
    <source>
        <dbReference type="SAM" id="Phobius"/>
    </source>
</evidence>